<sequence length="151" mass="16840">MKLLIVMFCVIVGPWAAAMLLELTTGKQWIDPKLAGCLGVTCLFLLTGVGHFFLTQPMARMLPAWVPAKVPLVYITGMIELAAAVLILVPQWRAAVGWGLIVMLALFLPVNIYAAVKKIPIGGHEFGMKYLAIRIPLQFFLMWWIWRFAVA</sequence>
<evidence type="ECO:0000256" key="1">
    <source>
        <dbReference type="SAM" id="Phobius"/>
    </source>
</evidence>
<evidence type="ECO:0000313" key="2">
    <source>
        <dbReference type="EMBL" id="SFH61299.1"/>
    </source>
</evidence>
<feature type="transmembrane region" description="Helical" evidence="1">
    <location>
        <begin position="66"/>
        <end position="89"/>
    </location>
</feature>
<keyword evidence="1" id="KW-0472">Membrane</keyword>
<dbReference type="RefSeq" id="WP_092047515.1">
    <property type="nucleotide sequence ID" value="NZ_FOQD01000001.1"/>
</dbReference>
<keyword evidence="1" id="KW-1133">Transmembrane helix</keyword>
<keyword evidence="3" id="KW-1185">Reference proteome</keyword>
<proteinExistence type="predicted"/>
<name>A0A1I3BH89_9PLAN</name>
<dbReference type="AlphaFoldDB" id="A0A1I3BH89"/>
<keyword evidence="1" id="KW-0812">Transmembrane</keyword>
<feature type="transmembrane region" description="Helical" evidence="1">
    <location>
        <begin position="34"/>
        <end position="54"/>
    </location>
</feature>
<organism evidence="2 3">
    <name type="scientific">Planctomicrobium piriforme</name>
    <dbReference type="NCBI Taxonomy" id="1576369"/>
    <lineage>
        <taxon>Bacteria</taxon>
        <taxon>Pseudomonadati</taxon>
        <taxon>Planctomycetota</taxon>
        <taxon>Planctomycetia</taxon>
        <taxon>Planctomycetales</taxon>
        <taxon>Planctomycetaceae</taxon>
        <taxon>Planctomicrobium</taxon>
    </lineage>
</organism>
<dbReference type="OrthoDB" id="327939at2"/>
<dbReference type="PANTHER" id="PTHR36974">
    <property type="entry name" value="MEMBRANE PROTEIN-RELATED"/>
    <property type="match status" value="1"/>
</dbReference>
<dbReference type="EMBL" id="FOQD01000001">
    <property type="protein sequence ID" value="SFH61299.1"/>
    <property type="molecule type" value="Genomic_DNA"/>
</dbReference>
<dbReference type="Proteomes" id="UP000199518">
    <property type="component" value="Unassembled WGS sequence"/>
</dbReference>
<reference evidence="3" key="1">
    <citation type="submission" date="2016-10" db="EMBL/GenBank/DDBJ databases">
        <authorList>
            <person name="Varghese N."/>
            <person name="Submissions S."/>
        </authorList>
    </citation>
    <scope>NUCLEOTIDE SEQUENCE [LARGE SCALE GENOMIC DNA]</scope>
    <source>
        <strain evidence="3">DSM 26348</strain>
    </source>
</reference>
<evidence type="ECO:0000313" key="3">
    <source>
        <dbReference type="Proteomes" id="UP000199518"/>
    </source>
</evidence>
<feature type="transmembrane region" description="Helical" evidence="1">
    <location>
        <begin position="95"/>
        <end position="116"/>
    </location>
</feature>
<protein>
    <submittedName>
        <fullName evidence="2">Uncharacterized membrane protein</fullName>
    </submittedName>
</protein>
<dbReference type="PANTHER" id="PTHR36974:SF1">
    <property type="entry name" value="DOXX FAMILY MEMBRANE PROTEIN"/>
    <property type="match status" value="1"/>
</dbReference>
<gene>
    <name evidence="2" type="ORF">SAMN05421753_101438</name>
</gene>
<accession>A0A1I3BH89</accession>
<feature type="transmembrane region" description="Helical" evidence="1">
    <location>
        <begin position="128"/>
        <end position="146"/>
    </location>
</feature>